<dbReference type="Proteomes" id="UP000035057">
    <property type="component" value="Unassembled WGS sequence"/>
</dbReference>
<sequence>MIPYDLDKGKVNYSDAVTSEKPFQLFYDGKPNSGAIQG</sequence>
<name>A0A072N4U6_9GAMM</name>
<proteinExistence type="predicted"/>
<organism evidence="1 2">
    <name type="scientific">Marinobacter nitratireducens</name>
    <dbReference type="NCBI Taxonomy" id="1137280"/>
    <lineage>
        <taxon>Bacteria</taxon>
        <taxon>Pseudomonadati</taxon>
        <taxon>Pseudomonadota</taxon>
        <taxon>Gammaproteobacteria</taxon>
        <taxon>Pseudomonadales</taxon>
        <taxon>Marinobacteraceae</taxon>
        <taxon>Marinobacter</taxon>
    </lineage>
</organism>
<reference evidence="1 2" key="1">
    <citation type="submission" date="2012-12" db="EMBL/GenBank/DDBJ databases">
        <title>Genome assembly of Marinobacter sp. AK21.</title>
        <authorList>
            <person name="Khatri I."/>
            <person name="Kumar R."/>
            <person name="Vaidya B."/>
            <person name="Subramanian S."/>
            <person name="Pinnaka A."/>
        </authorList>
    </citation>
    <scope>NUCLEOTIDE SEQUENCE [LARGE SCALE GENOMIC DNA]</scope>
    <source>
        <strain evidence="1 2">AK21</strain>
    </source>
</reference>
<gene>
    <name evidence="1" type="ORF">D777_00921</name>
</gene>
<accession>A0A072N4U6</accession>
<comment type="caution">
    <text evidence="1">The sequence shown here is derived from an EMBL/GenBank/DDBJ whole genome shotgun (WGS) entry which is preliminary data.</text>
</comment>
<keyword evidence="2" id="KW-1185">Reference proteome</keyword>
<dbReference type="EMBL" id="ANIE01000003">
    <property type="protein sequence ID" value="KEF32287.1"/>
    <property type="molecule type" value="Genomic_DNA"/>
</dbReference>
<dbReference type="PATRIC" id="fig|1137280.3.peg.736"/>
<protein>
    <submittedName>
        <fullName evidence="1">Uncharacterized protein</fullName>
    </submittedName>
</protein>
<evidence type="ECO:0000313" key="2">
    <source>
        <dbReference type="Proteomes" id="UP000035057"/>
    </source>
</evidence>
<dbReference type="AlphaFoldDB" id="A0A072N4U6"/>
<evidence type="ECO:0000313" key="1">
    <source>
        <dbReference type="EMBL" id="KEF32287.1"/>
    </source>
</evidence>